<dbReference type="NCBIfam" id="TIGR00510">
    <property type="entry name" value="lipA"/>
    <property type="match status" value="1"/>
</dbReference>
<feature type="binding site" evidence="8">
    <location>
        <position position="61"/>
    </location>
    <ligand>
        <name>[4Fe-4S] cluster</name>
        <dbReference type="ChEBI" id="CHEBI:49883"/>
        <label>2</label>
        <note>4Fe-4S-S-AdoMet</note>
    </ligand>
</feature>
<dbReference type="SFLD" id="SFLDS00029">
    <property type="entry name" value="Radical_SAM"/>
    <property type="match status" value="1"/>
</dbReference>
<dbReference type="SMART" id="SM00729">
    <property type="entry name" value="Elp3"/>
    <property type="match status" value="1"/>
</dbReference>
<feature type="binding site" evidence="8">
    <location>
        <position position="68"/>
    </location>
    <ligand>
        <name>[4Fe-4S] cluster</name>
        <dbReference type="ChEBI" id="CHEBI:49883"/>
        <label>2</label>
        <note>4Fe-4S-S-AdoMet</note>
    </ligand>
</feature>
<dbReference type="InterPro" id="IPR058240">
    <property type="entry name" value="rSAM_sf"/>
</dbReference>
<sequence>MAQHIPKWLKTGLPDAGALGRVIPTVSSLDLNTICLEARCPNKQECFEAGSVTFLILGRHCTRSCRFCNVTGAAPLPVDPGEPERVLEACRRLGLDHVVITSVTRDDLPDGGAGQFRRTIELLHADAGDVSVEVLVPDFDGNDTAVETVAAAGPDVFAHNLETVARLYSSARERADYARSLGILSRVRSGYRGVIVKSGLILGIGETLREVKSTLEDLARAGCEIVTVGQYMRPSRAHMPVVEYLEPAVFEDLESYARELGLVAVCGPRVRSSYKSKAAFREAKLRRRKCA</sequence>
<evidence type="ECO:0000256" key="6">
    <source>
        <dbReference type="ARBA" id="ARBA00023014"/>
    </source>
</evidence>
<evidence type="ECO:0000256" key="1">
    <source>
        <dbReference type="ARBA" id="ARBA00022485"/>
    </source>
</evidence>
<evidence type="ECO:0000256" key="2">
    <source>
        <dbReference type="ARBA" id="ARBA00022679"/>
    </source>
</evidence>
<keyword evidence="2 8" id="KW-0808">Transferase</keyword>
<keyword evidence="4 8" id="KW-0479">Metal-binding</keyword>
<comment type="similarity">
    <text evidence="8">Belongs to the radical SAM superfamily. Lipoyl synthase family.</text>
</comment>
<dbReference type="InterPro" id="IPR013785">
    <property type="entry name" value="Aldolase_TIM"/>
</dbReference>
<evidence type="ECO:0000259" key="9">
    <source>
        <dbReference type="PROSITE" id="PS51918"/>
    </source>
</evidence>
<organism evidence="10 11">
    <name type="scientific">Eiseniibacteriota bacterium</name>
    <dbReference type="NCBI Taxonomy" id="2212470"/>
    <lineage>
        <taxon>Bacteria</taxon>
        <taxon>Candidatus Eiseniibacteriota</taxon>
    </lineage>
</organism>
<feature type="binding site" evidence="8">
    <location>
        <position position="65"/>
    </location>
    <ligand>
        <name>[4Fe-4S] cluster</name>
        <dbReference type="ChEBI" id="CHEBI:49883"/>
        <label>2</label>
        <note>4Fe-4S-S-AdoMet</note>
    </ligand>
</feature>
<dbReference type="InterPro" id="IPR003698">
    <property type="entry name" value="Lipoyl_synth"/>
</dbReference>
<comment type="catalytic activity">
    <reaction evidence="7 8">
        <text>[[Fe-S] cluster scaffold protein carrying a second [4Fe-4S](2+) cluster] + N(6)-octanoyl-L-lysyl-[protein] + 2 oxidized [2Fe-2S]-[ferredoxin] + 2 S-adenosyl-L-methionine + 4 H(+) = [[Fe-S] cluster scaffold protein] + N(6)-[(R)-dihydrolipoyl]-L-lysyl-[protein] + 4 Fe(3+) + 2 hydrogen sulfide + 2 5'-deoxyadenosine + 2 L-methionine + 2 reduced [2Fe-2S]-[ferredoxin]</text>
        <dbReference type="Rhea" id="RHEA:16585"/>
        <dbReference type="Rhea" id="RHEA-COMP:9928"/>
        <dbReference type="Rhea" id="RHEA-COMP:10000"/>
        <dbReference type="Rhea" id="RHEA-COMP:10001"/>
        <dbReference type="Rhea" id="RHEA-COMP:10475"/>
        <dbReference type="Rhea" id="RHEA-COMP:14568"/>
        <dbReference type="Rhea" id="RHEA-COMP:14569"/>
        <dbReference type="ChEBI" id="CHEBI:15378"/>
        <dbReference type="ChEBI" id="CHEBI:17319"/>
        <dbReference type="ChEBI" id="CHEBI:29034"/>
        <dbReference type="ChEBI" id="CHEBI:29919"/>
        <dbReference type="ChEBI" id="CHEBI:33722"/>
        <dbReference type="ChEBI" id="CHEBI:33737"/>
        <dbReference type="ChEBI" id="CHEBI:33738"/>
        <dbReference type="ChEBI" id="CHEBI:57844"/>
        <dbReference type="ChEBI" id="CHEBI:59789"/>
        <dbReference type="ChEBI" id="CHEBI:78809"/>
        <dbReference type="ChEBI" id="CHEBI:83100"/>
        <dbReference type="EC" id="2.8.1.8"/>
    </reaction>
</comment>
<dbReference type="Gene3D" id="3.20.20.70">
    <property type="entry name" value="Aldolase class I"/>
    <property type="match status" value="1"/>
</dbReference>
<dbReference type="EMBL" id="JBHPEI010000003">
    <property type="protein sequence ID" value="MFC1799367.1"/>
    <property type="molecule type" value="Genomic_DNA"/>
</dbReference>
<dbReference type="Proteomes" id="UP001594288">
    <property type="component" value="Unassembled WGS sequence"/>
</dbReference>
<dbReference type="Pfam" id="PF04055">
    <property type="entry name" value="Radical_SAM"/>
    <property type="match status" value="1"/>
</dbReference>
<comment type="caution">
    <text evidence="10">The sequence shown here is derived from an EMBL/GenBank/DDBJ whole genome shotgun (WGS) entry which is preliminary data.</text>
</comment>
<feature type="domain" description="Radical SAM core" evidence="9">
    <location>
        <begin position="47"/>
        <end position="263"/>
    </location>
</feature>
<dbReference type="NCBIfam" id="NF009544">
    <property type="entry name" value="PRK12928.1"/>
    <property type="match status" value="1"/>
</dbReference>
<dbReference type="EC" id="2.8.1.8" evidence="8"/>
<dbReference type="NCBIfam" id="NF004019">
    <property type="entry name" value="PRK05481.1"/>
    <property type="match status" value="1"/>
</dbReference>
<evidence type="ECO:0000256" key="3">
    <source>
        <dbReference type="ARBA" id="ARBA00022691"/>
    </source>
</evidence>
<comment type="pathway">
    <text evidence="8">Protein modification; protein lipoylation via endogenous pathway; protein N(6)-(lipoyl)lysine from octanoyl-[acyl-carrier-protein]: step 2/2.</text>
</comment>
<keyword evidence="11" id="KW-1185">Reference proteome</keyword>
<feature type="binding site" evidence="8">
    <location>
        <position position="40"/>
    </location>
    <ligand>
        <name>[4Fe-4S] cluster</name>
        <dbReference type="ChEBI" id="CHEBI:49883"/>
        <label>1</label>
    </ligand>
</feature>
<dbReference type="InterPro" id="IPR007197">
    <property type="entry name" value="rSAM"/>
</dbReference>
<reference evidence="10 11" key="1">
    <citation type="submission" date="2024-09" db="EMBL/GenBank/DDBJ databases">
        <authorList>
            <person name="D'Angelo T."/>
        </authorList>
    </citation>
    <scope>NUCLEOTIDE SEQUENCE [LARGE SCALE GENOMIC DNA]</scope>
    <source>
        <strain evidence="10">SAG AM-311-F02</strain>
    </source>
</reference>
<dbReference type="SUPFAM" id="SSF102114">
    <property type="entry name" value="Radical SAM enzymes"/>
    <property type="match status" value="1"/>
</dbReference>
<dbReference type="GO" id="GO:0016992">
    <property type="term" value="F:lipoate synthase activity"/>
    <property type="evidence" value="ECO:0007669"/>
    <property type="project" value="UniProtKB-EC"/>
</dbReference>
<keyword evidence="3 8" id="KW-0949">S-adenosyl-L-methionine</keyword>
<keyword evidence="6 8" id="KW-0411">Iron-sulfur</keyword>
<keyword evidence="1 8" id="KW-0004">4Fe-4S</keyword>
<proteinExistence type="inferred from homology"/>
<evidence type="ECO:0000256" key="8">
    <source>
        <dbReference type="HAMAP-Rule" id="MF_00206"/>
    </source>
</evidence>
<dbReference type="InterPro" id="IPR006638">
    <property type="entry name" value="Elp3/MiaA/NifB-like_rSAM"/>
</dbReference>
<dbReference type="PROSITE" id="PS51918">
    <property type="entry name" value="RADICAL_SAM"/>
    <property type="match status" value="1"/>
</dbReference>
<evidence type="ECO:0000256" key="7">
    <source>
        <dbReference type="ARBA" id="ARBA00047326"/>
    </source>
</evidence>
<keyword evidence="8" id="KW-0963">Cytoplasm</keyword>
<accession>A0ABV6YMR3</accession>
<gene>
    <name evidence="8 10" type="primary">lipA</name>
    <name evidence="10" type="ORF">ACFL2Z_00435</name>
</gene>
<comment type="cofactor">
    <cofactor evidence="8">
        <name>[4Fe-4S] cluster</name>
        <dbReference type="ChEBI" id="CHEBI:49883"/>
    </cofactor>
    <text evidence="8">Binds 2 [4Fe-4S] clusters per subunit. One cluster is coordinated with 3 cysteines and an exchangeable S-adenosyl-L-methionine.</text>
</comment>
<feature type="binding site" evidence="8">
    <location>
        <position position="273"/>
    </location>
    <ligand>
        <name>[4Fe-4S] cluster</name>
        <dbReference type="ChEBI" id="CHEBI:49883"/>
        <label>1</label>
    </ligand>
</feature>
<evidence type="ECO:0000313" key="10">
    <source>
        <dbReference type="EMBL" id="MFC1799367.1"/>
    </source>
</evidence>
<comment type="function">
    <text evidence="8">Catalyzes the radical-mediated insertion of two sulfur atoms into the C-6 and C-8 positions of the octanoyl moiety bound to the lipoyl domains of lipoate-dependent enzymes, thereby converting the octanoylated domains into lipoylated derivatives.</text>
</comment>
<keyword evidence="5 8" id="KW-0408">Iron</keyword>
<protein>
    <recommendedName>
        <fullName evidence="8">Lipoyl synthase</fullName>
        <ecNumber evidence="8">2.8.1.8</ecNumber>
    </recommendedName>
    <alternativeName>
        <fullName evidence="8">Lip-syn</fullName>
        <shortName evidence="8">LS</shortName>
    </alternativeName>
    <alternativeName>
        <fullName evidence="8">Lipoate synthase</fullName>
    </alternativeName>
    <alternativeName>
        <fullName evidence="8">Lipoic acid synthase</fullName>
    </alternativeName>
    <alternativeName>
        <fullName evidence="8">Sulfur insertion protein LipA</fullName>
    </alternativeName>
</protein>
<dbReference type="HAMAP" id="MF_00206">
    <property type="entry name" value="Lipoyl_synth"/>
    <property type="match status" value="1"/>
</dbReference>
<evidence type="ECO:0000256" key="4">
    <source>
        <dbReference type="ARBA" id="ARBA00022723"/>
    </source>
</evidence>
<comment type="subcellular location">
    <subcellularLocation>
        <location evidence="8">Cytoplasm</location>
    </subcellularLocation>
</comment>
<dbReference type="PANTHER" id="PTHR10949">
    <property type="entry name" value="LIPOYL SYNTHASE"/>
    <property type="match status" value="1"/>
</dbReference>
<evidence type="ECO:0000313" key="11">
    <source>
        <dbReference type="Proteomes" id="UP001594288"/>
    </source>
</evidence>
<evidence type="ECO:0000256" key="5">
    <source>
        <dbReference type="ARBA" id="ARBA00023004"/>
    </source>
</evidence>
<dbReference type="PANTHER" id="PTHR10949:SF0">
    <property type="entry name" value="LIPOYL SYNTHASE, MITOCHONDRIAL"/>
    <property type="match status" value="1"/>
</dbReference>
<name>A0ABV6YMR3_UNCEI</name>
<feature type="binding site" evidence="8">
    <location>
        <position position="35"/>
    </location>
    <ligand>
        <name>[4Fe-4S] cluster</name>
        <dbReference type="ChEBI" id="CHEBI:49883"/>
        <label>1</label>
    </ligand>
</feature>
<feature type="binding site" evidence="8">
    <location>
        <position position="46"/>
    </location>
    <ligand>
        <name>[4Fe-4S] cluster</name>
        <dbReference type="ChEBI" id="CHEBI:49883"/>
        <label>1</label>
    </ligand>
</feature>